<name>A0A917BGL9_9MICO</name>
<comment type="caution">
    <text evidence="1">The sequence shown here is derived from an EMBL/GenBank/DDBJ whole genome shotgun (WGS) entry which is preliminary data.</text>
</comment>
<proteinExistence type="predicted"/>
<evidence type="ECO:0008006" key="3">
    <source>
        <dbReference type="Google" id="ProtNLM"/>
    </source>
</evidence>
<gene>
    <name evidence="1" type="ORF">GCM10011366_07250</name>
</gene>
<reference evidence="1" key="2">
    <citation type="submission" date="2020-09" db="EMBL/GenBank/DDBJ databases">
        <authorList>
            <person name="Sun Q."/>
            <person name="Zhou Y."/>
        </authorList>
    </citation>
    <scope>NUCLEOTIDE SEQUENCE</scope>
    <source>
        <strain evidence="1">CGMCC 1.12160</strain>
    </source>
</reference>
<dbReference type="RefSeq" id="WP_188428224.1">
    <property type="nucleotide sequence ID" value="NZ_BAABKH010000002.1"/>
</dbReference>
<protein>
    <recommendedName>
        <fullName evidence="3">ABM domain-containing protein</fullName>
    </recommendedName>
</protein>
<evidence type="ECO:0000313" key="2">
    <source>
        <dbReference type="Proteomes" id="UP000605670"/>
    </source>
</evidence>
<dbReference type="EMBL" id="BMEM01000001">
    <property type="protein sequence ID" value="GGF42045.1"/>
    <property type="molecule type" value="Genomic_DNA"/>
</dbReference>
<evidence type="ECO:0000313" key="1">
    <source>
        <dbReference type="EMBL" id="GGF42045.1"/>
    </source>
</evidence>
<sequence>MAFLRLAFFPGGTAQHWAAVRQAVGDVDAPTARRAFAAGPAEGGWQVMQFWDTREELERFNQDVYLPAIARLGGTGFPQAPIVRDVITVDAWIGEEKLS</sequence>
<reference evidence="1" key="1">
    <citation type="journal article" date="2014" name="Int. J. Syst. Evol. Microbiol.">
        <title>Complete genome sequence of Corynebacterium casei LMG S-19264T (=DSM 44701T), isolated from a smear-ripened cheese.</title>
        <authorList>
            <consortium name="US DOE Joint Genome Institute (JGI-PGF)"/>
            <person name="Walter F."/>
            <person name="Albersmeier A."/>
            <person name="Kalinowski J."/>
            <person name="Ruckert C."/>
        </authorList>
    </citation>
    <scope>NUCLEOTIDE SEQUENCE</scope>
    <source>
        <strain evidence="1">CGMCC 1.12160</strain>
    </source>
</reference>
<accession>A0A917BGL9</accession>
<organism evidence="1 2">
    <name type="scientific">Ornithinimicrobium tianjinense</name>
    <dbReference type="NCBI Taxonomy" id="1195761"/>
    <lineage>
        <taxon>Bacteria</taxon>
        <taxon>Bacillati</taxon>
        <taxon>Actinomycetota</taxon>
        <taxon>Actinomycetes</taxon>
        <taxon>Micrococcales</taxon>
        <taxon>Ornithinimicrobiaceae</taxon>
        <taxon>Ornithinimicrobium</taxon>
    </lineage>
</organism>
<dbReference type="Proteomes" id="UP000605670">
    <property type="component" value="Unassembled WGS sequence"/>
</dbReference>
<keyword evidence="2" id="KW-1185">Reference proteome</keyword>
<dbReference type="AlphaFoldDB" id="A0A917BGL9"/>